<dbReference type="InterPro" id="IPR001387">
    <property type="entry name" value="Cro/C1-type_HTH"/>
</dbReference>
<dbReference type="CDD" id="cd00093">
    <property type="entry name" value="HTH_XRE"/>
    <property type="match status" value="1"/>
</dbReference>
<keyword evidence="4" id="KW-1185">Reference proteome</keyword>
<proteinExistence type="predicted"/>
<name>A0ABX8BEB1_9ACTN</name>
<dbReference type="RefSeq" id="WP_220561778.1">
    <property type="nucleotide sequence ID" value="NZ_CP074133.1"/>
</dbReference>
<dbReference type="Gene3D" id="1.25.40.10">
    <property type="entry name" value="Tetratricopeptide repeat domain"/>
    <property type="match status" value="2"/>
</dbReference>
<organism evidence="3 4">
    <name type="scientific">Nocardiopsis changdeensis</name>
    <dbReference type="NCBI Taxonomy" id="2831969"/>
    <lineage>
        <taxon>Bacteria</taxon>
        <taxon>Bacillati</taxon>
        <taxon>Actinomycetota</taxon>
        <taxon>Actinomycetes</taxon>
        <taxon>Streptosporangiales</taxon>
        <taxon>Nocardiopsidaceae</taxon>
        <taxon>Nocardiopsis</taxon>
    </lineage>
</organism>
<evidence type="ECO:0000313" key="3">
    <source>
        <dbReference type="EMBL" id="QUX20582.1"/>
    </source>
</evidence>
<evidence type="ECO:0000256" key="1">
    <source>
        <dbReference type="SAM" id="MobiDB-lite"/>
    </source>
</evidence>
<dbReference type="Proteomes" id="UP000676079">
    <property type="component" value="Chromosome"/>
</dbReference>
<dbReference type="SMART" id="SM00530">
    <property type="entry name" value="HTH_XRE"/>
    <property type="match status" value="1"/>
</dbReference>
<accession>A0ABX8BEB1</accession>
<dbReference type="PROSITE" id="PS50943">
    <property type="entry name" value="HTH_CROC1"/>
    <property type="match status" value="1"/>
</dbReference>
<feature type="compositionally biased region" description="Pro residues" evidence="1">
    <location>
        <begin position="128"/>
        <end position="141"/>
    </location>
</feature>
<reference evidence="3 4" key="1">
    <citation type="submission" date="2021-05" db="EMBL/GenBank/DDBJ databases">
        <title>Direct Submission.</title>
        <authorList>
            <person name="Li K."/>
            <person name="Gao J."/>
        </authorList>
    </citation>
    <scope>NUCLEOTIDE SEQUENCE [LARGE SCALE GENOMIC DNA]</scope>
    <source>
        <strain evidence="3 4">Mg02</strain>
    </source>
</reference>
<sequence>MDQVDPREELSERLDTARLRLGLTKEQLRARAGLGRTTVSNALNGTGPLPTKETITALARALGLESGLLLELRRKAADPPGQIGVVAAPGSAPPDLPAPDPSTHAANTIIGDLSHSTVVQAHTAIISPPNPPAPAPRPAPGRPIGECDPHDLEMRVAGSPPDSLAATVSVPQRDTARLPGYVRRDHDDVLDRAVRAALGGSSRMVVLVGLSSTGKTRACWESVQPLAEHGWRLWHPFDPTRAEAALEGLGRVGPRTVVWLNESQHYLGHSRFGEQIAAALHVLLTNPDRGPVLVLGTLWEEHAEALTTQPKPGHQDAHAQARALLEGRQVTVPVAFTNDQLDNARELAQSGDGQLAHALEHVRDGRLAQTLAGAPELVRRYETASPGARAILNAAMDALRLGVSLHLPLGFLVQAAEDYLTDDELDALPDQWVDQALKETGTTVHGGQAPLRQVRTRRSDQNTSKAQGAVYRLEDYLEQHGAHERRMFCPPLSFWQAAHDHLIDPESLYHLGGAANIRHRLHWAARLFVAASEHGRIDALVNVAQIRHLIGDSPGAEELCRRAAKSGHIDALGHIVRMRAENQDYAGAEIAYREAVEAGHPEFLLQEAIRMEEEGDLVESKKIYHRLASSGDIQSMVRLGRLCEMAGDNAGAEESYRQAVAAGDKSSLSRVARMRELVGDFRGAERLTRQGVRAGDKWALVRLILMREESGRQDAAEILISQAIETGDIESIVELARVKHRAGDWEYAEKLQLMLDSAFEDFNCALGAGRERPEEKRVLREHEASEKIYSLVKLAALQEEAGNQAAAEHLARRAADAGNTNGLAELKRIREESDDEEEFLLVSRWESDLLWPHGLDPDGTPSQPW</sequence>
<feature type="domain" description="HTH cro/C1-type" evidence="2">
    <location>
        <begin position="14"/>
        <end position="69"/>
    </location>
</feature>
<dbReference type="InterPro" id="IPR010982">
    <property type="entry name" value="Lambda_DNA-bd_dom_sf"/>
</dbReference>
<dbReference type="SUPFAM" id="SSF47413">
    <property type="entry name" value="lambda repressor-like DNA-binding domains"/>
    <property type="match status" value="1"/>
</dbReference>
<dbReference type="Pfam" id="PF13560">
    <property type="entry name" value="HTH_31"/>
    <property type="match status" value="1"/>
</dbReference>
<evidence type="ECO:0000259" key="2">
    <source>
        <dbReference type="PROSITE" id="PS50943"/>
    </source>
</evidence>
<dbReference type="SUPFAM" id="SSF81901">
    <property type="entry name" value="HCP-like"/>
    <property type="match status" value="1"/>
</dbReference>
<dbReference type="EMBL" id="CP074133">
    <property type="protein sequence ID" value="QUX20582.1"/>
    <property type="molecule type" value="Genomic_DNA"/>
</dbReference>
<dbReference type="Gene3D" id="1.10.260.40">
    <property type="entry name" value="lambda repressor-like DNA-binding domains"/>
    <property type="match status" value="1"/>
</dbReference>
<dbReference type="InterPro" id="IPR011990">
    <property type="entry name" value="TPR-like_helical_dom_sf"/>
</dbReference>
<gene>
    <name evidence="3" type="ORF">KGD84_18935</name>
</gene>
<protein>
    <submittedName>
        <fullName evidence="3">Helix-turn-helix domain-containing protein</fullName>
    </submittedName>
</protein>
<evidence type="ECO:0000313" key="4">
    <source>
        <dbReference type="Proteomes" id="UP000676079"/>
    </source>
</evidence>
<feature type="region of interest" description="Disordered" evidence="1">
    <location>
        <begin position="125"/>
        <end position="148"/>
    </location>
</feature>